<feature type="transmembrane region" description="Helical" evidence="8">
    <location>
        <begin position="50"/>
        <end position="72"/>
    </location>
</feature>
<evidence type="ECO:0000256" key="5">
    <source>
        <dbReference type="ARBA" id="ARBA00022692"/>
    </source>
</evidence>
<evidence type="ECO:0000256" key="4">
    <source>
        <dbReference type="ARBA" id="ARBA00022679"/>
    </source>
</evidence>
<dbReference type="Proteomes" id="UP000034917">
    <property type="component" value="Unassembled WGS sequence"/>
</dbReference>
<evidence type="ECO:0000313" key="11">
    <source>
        <dbReference type="Proteomes" id="UP000034917"/>
    </source>
</evidence>
<feature type="transmembrane region" description="Helical" evidence="8">
    <location>
        <begin position="313"/>
        <end position="336"/>
    </location>
</feature>
<feature type="transmembrane region" description="Helical" evidence="8">
    <location>
        <begin position="289"/>
        <end position="306"/>
    </location>
</feature>
<dbReference type="InterPro" id="IPR050297">
    <property type="entry name" value="LipidA_mod_glycosyltrf_83"/>
</dbReference>
<dbReference type="AlphaFoldDB" id="A0A0G0GJA2"/>
<feature type="transmembrane region" description="Helical" evidence="8">
    <location>
        <begin position="261"/>
        <end position="283"/>
    </location>
</feature>
<dbReference type="GO" id="GO:0009103">
    <property type="term" value="P:lipopolysaccharide biosynthetic process"/>
    <property type="evidence" value="ECO:0007669"/>
    <property type="project" value="UniProtKB-ARBA"/>
</dbReference>
<keyword evidence="2" id="KW-1003">Cell membrane</keyword>
<feature type="transmembrane region" description="Helical" evidence="8">
    <location>
        <begin position="201"/>
        <end position="221"/>
    </location>
</feature>
<feature type="transmembrane region" description="Helical" evidence="8">
    <location>
        <begin position="84"/>
        <end position="105"/>
    </location>
</feature>
<feature type="transmembrane region" description="Helical" evidence="8">
    <location>
        <begin position="6"/>
        <end position="23"/>
    </location>
</feature>
<dbReference type="PANTHER" id="PTHR33908:SF11">
    <property type="entry name" value="MEMBRANE PROTEIN"/>
    <property type="match status" value="1"/>
</dbReference>
<protein>
    <recommendedName>
        <fullName evidence="9">Glycosyltransferase RgtA/B/C/D-like domain-containing protein</fullName>
    </recommendedName>
</protein>
<evidence type="ECO:0000256" key="7">
    <source>
        <dbReference type="ARBA" id="ARBA00023136"/>
    </source>
</evidence>
<dbReference type="Pfam" id="PF13231">
    <property type="entry name" value="PMT_2"/>
    <property type="match status" value="1"/>
</dbReference>
<feature type="transmembrane region" description="Helical" evidence="8">
    <location>
        <begin position="137"/>
        <end position="154"/>
    </location>
</feature>
<evidence type="ECO:0000313" key="10">
    <source>
        <dbReference type="EMBL" id="KKQ26195.1"/>
    </source>
</evidence>
<evidence type="ECO:0000256" key="3">
    <source>
        <dbReference type="ARBA" id="ARBA00022676"/>
    </source>
</evidence>
<feature type="domain" description="Glycosyltransferase RgtA/B/C/D-like" evidence="9">
    <location>
        <begin position="66"/>
        <end position="220"/>
    </location>
</feature>
<evidence type="ECO:0000256" key="1">
    <source>
        <dbReference type="ARBA" id="ARBA00004651"/>
    </source>
</evidence>
<evidence type="ECO:0000259" key="9">
    <source>
        <dbReference type="Pfam" id="PF13231"/>
    </source>
</evidence>
<reference evidence="10 11" key="1">
    <citation type="journal article" date="2015" name="Nature">
        <title>rRNA introns, odd ribosomes, and small enigmatic genomes across a large radiation of phyla.</title>
        <authorList>
            <person name="Brown C.T."/>
            <person name="Hug L.A."/>
            <person name="Thomas B.C."/>
            <person name="Sharon I."/>
            <person name="Castelle C.J."/>
            <person name="Singh A."/>
            <person name="Wilkins M.J."/>
            <person name="Williams K.H."/>
            <person name="Banfield J.F."/>
        </authorList>
    </citation>
    <scope>NUCLEOTIDE SEQUENCE [LARGE SCALE GENOMIC DNA]</scope>
</reference>
<keyword evidence="4" id="KW-0808">Transferase</keyword>
<organism evidence="10 11">
    <name type="scientific">Candidatus Roizmanbacteria bacterium GW2011_GWC2_37_13</name>
    <dbReference type="NCBI Taxonomy" id="1618486"/>
    <lineage>
        <taxon>Bacteria</taxon>
        <taxon>Candidatus Roizmaniibacteriota</taxon>
    </lineage>
</organism>
<dbReference type="InterPro" id="IPR038731">
    <property type="entry name" value="RgtA/B/C-like"/>
</dbReference>
<keyword evidence="3" id="KW-0328">Glycosyltransferase</keyword>
<dbReference type="GO" id="GO:0016763">
    <property type="term" value="F:pentosyltransferase activity"/>
    <property type="evidence" value="ECO:0007669"/>
    <property type="project" value="TreeGrafter"/>
</dbReference>
<evidence type="ECO:0000256" key="2">
    <source>
        <dbReference type="ARBA" id="ARBA00022475"/>
    </source>
</evidence>
<feature type="transmembrane region" description="Helical" evidence="8">
    <location>
        <begin position="166"/>
        <end position="189"/>
    </location>
</feature>
<comment type="subcellular location">
    <subcellularLocation>
        <location evidence="1">Cell membrane</location>
        <topology evidence="1">Multi-pass membrane protein</topology>
    </subcellularLocation>
</comment>
<accession>A0A0G0GJA2</accession>
<feature type="transmembrane region" description="Helical" evidence="8">
    <location>
        <begin position="348"/>
        <end position="367"/>
    </location>
</feature>
<gene>
    <name evidence="10" type="ORF">US40_C0003G0047</name>
</gene>
<sequence length="481" mass="56364">MKSRKNLFLLFFVLVLAAFLRFYKIENLAIFLSDQASDSTKVFEMMRGRFTLLGPITSVGGFYNGPIVYYLMLPFYWILKGGPVSGTVFQTVLQIATIPFIFLLGKKLKNETVGLIASFLFAISPLMIDYSRAGFNAHPAIFFSTLILYVLFLLKENFSLLKGVLLGIFIGFILQMHYMTISILLFVFLYPLIFQKKLFNFRYYLTIITGIIIGLSPFLLFELRHQFLNINLFLKYFFSEKTSSWSFIPAFKIWPETINELLFGNYFIAIAIVVYILKTFFYIKNKETKPYLLFFLCIFLISLIYGKPLQKHYIIAFHTSLILLFSLAVESTLSFWQSRLSRERPESLLVFVLCFLIFFINLPRLNLEKSRHPLQRGMAVADFRKAAKIINEDNKEVYNVAMHTQGDNRAMPLRYMLLLLNEKPLDYEHYGEAEELYFLIPKTEKIEIQTMWEYTSFGSSNVVNKWEINEEYFLYKLDKLI</sequence>
<keyword evidence="6 8" id="KW-1133">Transmembrane helix</keyword>
<proteinExistence type="predicted"/>
<keyword evidence="5 8" id="KW-0812">Transmembrane</keyword>
<dbReference type="PANTHER" id="PTHR33908">
    <property type="entry name" value="MANNOSYLTRANSFERASE YKCB-RELATED"/>
    <property type="match status" value="1"/>
</dbReference>
<name>A0A0G0GJA2_9BACT</name>
<keyword evidence="7 8" id="KW-0472">Membrane</keyword>
<evidence type="ECO:0000256" key="6">
    <source>
        <dbReference type="ARBA" id="ARBA00022989"/>
    </source>
</evidence>
<dbReference type="GO" id="GO:0005886">
    <property type="term" value="C:plasma membrane"/>
    <property type="evidence" value="ECO:0007669"/>
    <property type="project" value="UniProtKB-SubCell"/>
</dbReference>
<evidence type="ECO:0000256" key="8">
    <source>
        <dbReference type="SAM" id="Phobius"/>
    </source>
</evidence>
<dbReference type="EMBL" id="LBSV01000003">
    <property type="protein sequence ID" value="KKQ26195.1"/>
    <property type="molecule type" value="Genomic_DNA"/>
</dbReference>
<comment type="caution">
    <text evidence="10">The sequence shown here is derived from an EMBL/GenBank/DDBJ whole genome shotgun (WGS) entry which is preliminary data.</text>
</comment>